<reference evidence="1" key="1">
    <citation type="submission" date="2022-07" db="EMBL/GenBank/DDBJ databases">
        <title>Genome Sequence of Lecanicillium saksenae.</title>
        <authorList>
            <person name="Buettner E."/>
        </authorList>
    </citation>
    <scope>NUCLEOTIDE SEQUENCE</scope>
    <source>
        <strain evidence="1">VT-O1</strain>
    </source>
</reference>
<organism evidence="1 2">
    <name type="scientific">Lecanicillium saksenae</name>
    <dbReference type="NCBI Taxonomy" id="468837"/>
    <lineage>
        <taxon>Eukaryota</taxon>
        <taxon>Fungi</taxon>
        <taxon>Dikarya</taxon>
        <taxon>Ascomycota</taxon>
        <taxon>Pezizomycotina</taxon>
        <taxon>Sordariomycetes</taxon>
        <taxon>Hypocreomycetidae</taxon>
        <taxon>Hypocreales</taxon>
        <taxon>Cordycipitaceae</taxon>
        <taxon>Lecanicillium</taxon>
    </lineage>
</organism>
<comment type="caution">
    <text evidence="1">The sequence shown here is derived from an EMBL/GenBank/DDBJ whole genome shotgun (WGS) entry which is preliminary data.</text>
</comment>
<name>A0ACC1R7Y4_9HYPO</name>
<dbReference type="Proteomes" id="UP001148737">
    <property type="component" value="Unassembled WGS sequence"/>
</dbReference>
<evidence type="ECO:0000313" key="1">
    <source>
        <dbReference type="EMBL" id="KAJ3498441.1"/>
    </source>
</evidence>
<gene>
    <name evidence="1" type="ORF">NLG97_g1124</name>
</gene>
<proteinExistence type="predicted"/>
<protein>
    <submittedName>
        <fullName evidence="1">Uncharacterized protein</fullName>
    </submittedName>
</protein>
<keyword evidence="2" id="KW-1185">Reference proteome</keyword>
<accession>A0ACC1R7Y4</accession>
<evidence type="ECO:0000313" key="2">
    <source>
        <dbReference type="Proteomes" id="UP001148737"/>
    </source>
</evidence>
<dbReference type="EMBL" id="JANAKD010000050">
    <property type="protein sequence ID" value="KAJ3498441.1"/>
    <property type="molecule type" value="Genomic_DNA"/>
</dbReference>
<sequence length="385" mass="43341">MRAFDFFQQVSILQLPGHLLSELWTTYILQLAQQNDAIFCATTALSSLHEWHAGGPKAQLGNLQVLAFRQYSRAVGFLTDVRQPPSEEAVLISCYLLTCFEALCGDHAAASSHIASGIHLSTQTGANAAAAAMPCPEIHHFKKLMRRQFSLLDLAAGFTALSWKPPTTSLAFGNRHASVTWAPLTTHLPVDLPQPSPFLFSSVENAIVALQNIIHDILTYKSLEKSLVHGRTMDSQLDEKREMLHTHISTWQRRLGQSFPITSYEFEFNQRIHFLLLISFKMIITIHDASCTNERAADKLLPVFEAIVTTARKLIRPSQSSHMVRRNFSMELGIVPALYLTGTKCRDQNTRKQALELLSSANRREWTWDSLDAAKELQRMMQLDE</sequence>